<evidence type="ECO:0000256" key="2">
    <source>
        <dbReference type="ARBA" id="ARBA00022475"/>
    </source>
</evidence>
<evidence type="ECO:0000256" key="1">
    <source>
        <dbReference type="ARBA" id="ARBA00004533"/>
    </source>
</evidence>
<keyword evidence="4 7" id="KW-0808">Transferase</keyword>
<proteinExistence type="predicted"/>
<dbReference type="Pfam" id="PF03279">
    <property type="entry name" value="Lip_A_acyltrans"/>
    <property type="match status" value="1"/>
</dbReference>
<dbReference type="CDD" id="cd07984">
    <property type="entry name" value="LPLAT_LABLAT-like"/>
    <property type="match status" value="1"/>
</dbReference>
<evidence type="ECO:0000313" key="8">
    <source>
        <dbReference type="Proteomes" id="UP000237839"/>
    </source>
</evidence>
<keyword evidence="6 7" id="KW-0012">Acyltransferase</keyword>
<dbReference type="PIRSF" id="PIRSF028561">
    <property type="entry name" value="Ac_Trasf"/>
    <property type="match status" value="1"/>
</dbReference>
<evidence type="ECO:0000256" key="3">
    <source>
        <dbReference type="ARBA" id="ARBA00022519"/>
    </source>
</evidence>
<dbReference type="Proteomes" id="UP000237839">
    <property type="component" value="Unassembled WGS sequence"/>
</dbReference>
<reference evidence="7 8" key="1">
    <citation type="submission" date="2018-02" db="EMBL/GenBank/DDBJ databases">
        <title>Solimicrobium silvestre gen. nov., sp. nov., isolated from alpine forest soil.</title>
        <authorList>
            <person name="Margesin R."/>
            <person name="Albuquerque L."/>
            <person name="Zhang D.-C."/>
            <person name="Froufe H.J.C."/>
            <person name="Severino R."/>
            <person name="Roxo I."/>
            <person name="Egas C."/>
            <person name="Da Costa M.S."/>
        </authorList>
    </citation>
    <scope>NUCLEOTIDE SEQUENCE [LARGE SCALE GENOMIC DNA]</scope>
    <source>
        <strain evidence="7 8">S20-91</strain>
    </source>
</reference>
<comment type="subcellular location">
    <subcellularLocation>
        <location evidence="1">Cell inner membrane</location>
    </subcellularLocation>
</comment>
<keyword evidence="2" id="KW-1003">Cell membrane</keyword>
<dbReference type="GO" id="GO:0005886">
    <property type="term" value="C:plasma membrane"/>
    <property type="evidence" value="ECO:0007669"/>
    <property type="project" value="UniProtKB-SubCell"/>
</dbReference>
<sequence>MKPGEDKAPATQTAHWAAINEVSFLAGIRLMFWICKVFGRWPFRLILYPVLLWYVLVSSSARRASREYLKRVNQIAPIGTSIFKVIQHFAAFAEMMLDKMLLWSGLFDTSSVQYFGVEQMEQLIAEKRGAILICSHLGNLDLCRVLSSKRNNLKLTVLVHTKHAQVFNNMLGSINPNSQLNLMQVSEMTPATAMLLAEKVAQGEFIVIAGDRVPVAENPRVAVTTFLGQPAAFPIGPYVLASILQCPIYMLFSMRRESGTETHSEIHFELLRDAVRLPRKGREQALTELVAAYVARLEAHCLSAPLQWFNFYDYWHLPQLDISDATR</sequence>
<dbReference type="OrthoDB" id="9808633at2"/>
<protein>
    <submittedName>
        <fullName evidence="7">Putative acyltransferase</fullName>
    </submittedName>
</protein>
<keyword evidence="5" id="KW-0472">Membrane</keyword>
<dbReference type="RefSeq" id="WP_105530039.1">
    <property type="nucleotide sequence ID" value="NZ_PUGF01000001.1"/>
</dbReference>
<evidence type="ECO:0000256" key="4">
    <source>
        <dbReference type="ARBA" id="ARBA00022679"/>
    </source>
</evidence>
<organism evidence="7 8">
    <name type="scientific">Solimicrobium silvestre</name>
    <dbReference type="NCBI Taxonomy" id="2099400"/>
    <lineage>
        <taxon>Bacteria</taxon>
        <taxon>Pseudomonadati</taxon>
        <taxon>Pseudomonadota</taxon>
        <taxon>Betaproteobacteria</taxon>
        <taxon>Burkholderiales</taxon>
        <taxon>Oxalobacteraceae</taxon>
        <taxon>Solimicrobium</taxon>
    </lineage>
</organism>
<keyword evidence="8" id="KW-1185">Reference proteome</keyword>
<dbReference type="InterPro" id="IPR004960">
    <property type="entry name" value="LipA_acyltrans"/>
</dbReference>
<evidence type="ECO:0000256" key="6">
    <source>
        <dbReference type="ARBA" id="ARBA00023315"/>
    </source>
</evidence>
<dbReference type="InterPro" id="IPR014548">
    <property type="entry name" value="Ac_Trasf"/>
</dbReference>
<dbReference type="PANTHER" id="PTHR30606">
    <property type="entry name" value="LIPID A BIOSYNTHESIS LAUROYL ACYLTRANSFERASE"/>
    <property type="match status" value="1"/>
</dbReference>
<dbReference type="EMBL" id="PUGF01000001">
    <property type="protein sequence ID" value="PRC95153.1"/>
    <property type="molecule type" value="Genomic_DNA"/>
</dbReference>
<keyword evidence="3" id="KW-0997">Cell inner membrane</keyword>
<evidence type="ECO:0000256" key="5">
    <source>
        <dbReference type="ARBA" id="ARBA00023136"/>
    </source>
</evidence>
<gene>
    <name evidence="7" type="ORF">S2091_0348</name>
</gene>
<comment type="caution">
    <text evidence="7">The sequence shown here is derived from an EMBL/GenBank/DDBJ whole genome shotgun (WGS) entry which is preliminary data.</text>
</comment>
<evidence type="ECO:0000313" key="7">
    <source>
        <dbReference type="EMBL" id="PRC95153.1"/>
    </source>
</evidence>
<accession>A0A2S9H5E1</accession>
<name>A0A2S9H5E1_9BURK</name>
<dbReference type="PANTHER" id="PTHR30606:SF9">
    <property type="entry name" value="LIPID A BIOSYNTHESIS LAUROYLTRANSFERASE"/>
    <property type="match status" value="1"/>
</dbReference>
<dbReference type="GO" id="GO:0009247">
    <property type="term" value="P:glycolipid biosynthetic process"/>
    <property type="evidence" value="ECO:0007669"/>
    <property type="project" value="UniProtKB-ARBA"/>
</dbReference>
<dbReference type="GO" id="GO:0016746">
    <property type="term" value="F:acyltransferase activity"/>
    <property type="evidence" value="ECO:0007669"/>
    <property type="project" value="UniProtKB-KW"/>
</dbReference>
<dbReference type="AlphaFoldDB" id="A0A2S9H5E1"/>